<feature type="region of interest" description="Disordered" evidence="1">
    <location>
        <begin position="53"/>
        <end position="74"/>
    </location>
</feature>
<gene>
    <name evidence="4" type="ORF">PCL1606_39930</name>
</gene>
<accession>A0A0D5Y378</accession>
<evidence type="ECO:0000256" key="1">
    <source>
        <dbReference type="SAM" id="MobiDB-lite"/>
    </source>
</evidence>
<keyword evidence="2" id="KW-1133">Transmembrane helix</keyword>
<dbReference type="CDD" id="cd06257">
    <property type="entry name" value="DnaJ"/>
    <property type="match status" value="1"/>
</dbReference>
<organism evidence="4 5">
    <name type="scientific">Pseudomonas chlororaphis</name>
    <dbReference type="NCBI Taxonomy" id="587753"/>
    <lineage>
        <taxon>Bacteria</taxon>
        <taxon>Pseudomonadati</taxon>
        <taxon>Pseudomonadota</taxon>
        <taxon>Gammaproteobacteria</taxon>
        <taxon>Pseudomonadales</taxon>
        <taxon>Pseudomonadaceae</taxon>
        <taxon>Pseudomonas</taxon>
    </lineage>
</organism>
<dbReference type="Pfam" id="PF05656">
    <property type="entry name" value="DUF805"/>
    <property type="match status" value="1"/>
</dbReference>
<dbReference type="AlphaFoldDB" id="A0A0D5Y378"/>
<evidence type="ECO:0000313" key="5">
    <source>
        <dbReference type="Proteomes" id="UP000032748"/>
    </source>
</evidence>
<evidence type="ECO:0000256" key="2">
    <source>
        <dbReference type="SAM" id="Phobius"/>
    </source>
</evidence>
<dbReference type="Proteomes" id="UP000032748">
    <property type="component" value="Chromosome"/>
</dbReference>
<keyword evidence="2" id="KW-0472">Membrane</keyword>
<feature type="transmembrane region" description="Helical" evidence="2">
    <location>
        <begin position="818"/>
        <end position="835"/>
    </location>
</feature>
<dbReference type="PROSITE" id="PS50076">
    <property type="entry name" value="DNAJ_2"/>
    <property type="match status" value="1"/>
</dbReference>
<feature type="compositionally biased region" description="Acidic residues" evidence="1">
    <location>
        <begin position="55"/>
        <end position="66"/>
    </location>
</feature>
<name>A0A0D5Y378_9PSED</name>
<feature type="domain" description="J" evidence="3">
    <location>
        <begin position="2"/>
        <end position="62"/>
    </location>
</feature>
<proteinExistence type="predicted"/>
<evidence type="ECO:0000259" key="3">
    <source>
        <dbReference type="PROSITE" id="PS50076"/>
    </source>
</evidence>
<sequence>MSCWIRLGIEPTTDETLIRDAYRARLPEHHPETDPEGFQALRQAYESAIRLARDGEEEDEAEDEEHSPEPCESPAQQTFIELDALLKDPARRFNLEAWQAFVKSLDRLPLGELDDMRWGLFRKMLEAGPFSHDGAGLLAARVGWERQLLELGFDQARHVEAFLNRLKEPEPFDTTGMNSWSAAAQVESLWYARSLDFIFTQRPLHEFEDFASQPTCLPLPNDSRFIKRLLVRFTQAGIGGQGLLQLCIEQQREAPDDLDWLYLLASQSSLLGLDDQALPCWIRLWQEQRHPKAESQLLALCAKRQPDCLPLLIQAFDRLADVSDWPADFGLATQKYGSPSQRPETLARWMGIGQLDLHLQGLAQSFIDWRMRDDELPLLALLLGEHGDSRLLRLYRHAWALHRGDTQLLQQVLDEPMPVDALEGLVLSGFKHQAGQHLRWLRQAPIPLAMTAFVDEGAAFEPLAGALEQGEPHKICRLWLRRLRPYGQAALERIGEVFALSDQDADSDLTLLNLLLQLSQRGVVLPSPGQAGAVWQWHAQTMFLLALLDQPERWLQAIDAQCLERLEFNPAHPLSRVQPLLCRLSREQGDLSGLLGWLQVEDPVHAMLARQLLGVQEALDSARLLSNDRLLECMRGDLHAFGDDLLGRMLLSGVLYHDPLVDAQQRRYLLDRITEITNPQDWFDGFRHGLIKGEPPHPPRQTLIEDEGIDSDAFYLALDVLKGLVRYGSAGVPRQKVLLRMQRAKDNPAHGLGLRFAFSALLSWSERLLLAKADSRPVPAGAFWRLGSRLGRGAFIWQVLGTLLAAPVLALFSGESTSGIAVLLLGIVFLLGATLRRLHDIGRGIPTLLVLGCLSPFFPFLPLVLFAFPGDKLPNRYGVAPDSAAEEALPGGLQAALRRLEG</sequence>
<dbReference type="GO" id="GO:0016020">
    <property type="term" value="C:membrane"/>
    <property type="evidence" value="ECO:0007669"/>
    <property type="project" value="InterPro"/>
</dbReference>
<protein>
    <submittedName>
        <fullName evidence="4">Molecular chaperone DnaJ</fullName>
    </submittedName>
</protein>
<keyword evidence="2" id="KW-0812">Transmembrane</keyword>
<feature type="transmembrane region" description="Helical" evidence="2">
    <location>
        <begin position="847"/>
        <end position="868"/>
    </location>
</feature>
<reference evidence="4 5" key="1">
    <citation type="journal article" date="2015" name="Mol. Plant Microbe Interact.">
        <title>Comparative Genomic Analysis of Pseudomonas chlororaphis PCL1606 Reveals New Insight into Antifungal Compounds Involved in Biocontrol.</title>
        <authorList>
            <person name="Calderon C.E."/>
            <person name="Ramos C."/>
            <person name="de Vicente A."/>
            <person name="Cazorla F.M."/>
        </authorList>
    </citation>
    <scope>NUCLEOTIDE SEQUENCE [LARGE SCALE GENOMIC DNA]</scope>
    <source>
        <strain evidence="4 5">PCL1606</strain>
    </source>
</reference>
<dbReference type="KEGG" id="pcz:PCL1606_39930"/>
<evidence type="ECO:0000313" key="4">
    <source>
        <dbReference type="EMBL" id="AKA25442.1"/>
    </source>
</evidence>
<feature type="transmembrane region" description="Helical" evidence="2">
    <location>
        <begin position="790"/>
        <end position="812"/>
    </location>
</feature>
<dbReference type="SMART" id="SM00271">
    <property type="entry name" value="DnaJ"/>
    <property type="match status" value="1"/>
</dbReference>
<dbReference type="RefSeq" id="WP_045884329.1">
    <property type="nucleotide sequence ID" value="NZ_CP011110.1"/>
</dbReference>
<dbReference type="InterPro" id="IPR008523">
    <property type="entry name" value="DUF805"/>
</dbReference>
<dbReference type="PATRIC" id="fig|587753.10.peg.3986"/>
<dbReference type="InterPro" id="IPR001623">
    <property type="entry name" value="DnaJ_domain"/>
</dbReference>
<dbReference type="EMBL" id="CP011110">
    <property type="protein sequence ID" value="AKA25442.1"/>
    <property type="molecule type" value="Genomic_DNA"/>
</dbReference>
<dbReference type="OrthoDB" id="9816462at2"/>